<dbReference type="HOGENOM" id="CLU_019145_1_0_1"/>
<sequence>MGTTTASSVDDIPNGTCSMVYFDADGVLYYPKIDSKVTTGYAPTKPQLLGLWPVPGPSLSQYTAARWPGTSPESTAAVRRYLQRDYEEHHGFFNYTPGGAHNHTPFPLLVKWALNGTSKDLDAIWVQHEEIERYAYRSPAAITTDTAFEHLGDREYYQAYLHFFSDLVLKTPLSAVLEEWIFSPKVNLDGKQPQMLNRLLDGILHPMLYLGYGIEFSLPGLIAEGLAQVAVHGAPSPNLIPRSMFEAPTKRGPGTHAFSILSRIMSDRAFVNYSGSFGDLQMKLGQKIQSYAAEWLVDGANPQEIAKKVQELNFLNVIIYAVGGWRDGEGFHNAEFTLMHLVTSSMTLTSYLAVISSPTSKSLLLRAYFTRSVAYYIAQGRPELPIRSFFVAPVLTEFPGPGVNPTGFAFPNSTSPFADLWLKIIRSTLVHPDDHLCKVQRTLAHYDSLYGRIAAGEFKGTELKDCELVDGTLFVRTAALTMQWMGRIREGEAARFWGDDPNFPEARISP</sequence>
<proteinExistence type="predicted"/>
<dbReference type="InterPro" id="IPR025337">
    <property type="entry name" value="Questin_oxidase-like"/>
</dbReference>
<evidence type="ECO:0000313" key="2">
    <source>
        <dbReference type="EMBL" id="KIJ94757.1"/>
    </source>
</evidence>
<reference evidence="3" key="2">
    <citation type="submission" date="2015-01" db="EMBL/GenBank/DDBJ databases">
        <title>Evolutionary Origins and Diversification of the Mycorrhizal Mutualists.</title>
        <authorList>
            <consortium name="DOE Joint Genome Institute"/>
            <consortium name="Mycorrhizal Genomics Consortium"/>
            <person name="Kohler A."/>
            <person name="Kuo A."/>
            <person name="Nagy L.G."/>
            <person name="Floudas D."/>
            <person name="Copeland A."/>
            <person name="Barry K.W."/>
            <person name="Cichocki N."/>
            <person name="Veneault-Fourrey C."/>
            <person name="LaButti K."/>
            <person name="Lindquist E.A."/>
            <person name="Lipzen A."/>
            <person name="Lundell T."/>
            <person name="Morin E."/>
            <person name="Murat C."/>
            <person name="Riley R."/>
            <person name="Ohm R."/>
            <person name="Sun H."/>
            <person name="Tunlid A."/>
            <person name="Henrissat B."/>
            <person name="Grigoriev I.V."/>
            <person name="Hibbett D.S."/>
            <person name="Martin F."/>
        </authorList>
    </citation>
    <scope>NUCLEOTIDE SEQUENCE [LARGE SCALE GENOMIC DNA]</scope>
    <source>
        <strain evidence="3">LaAM-08-1</strain>
    </source>
</reference>
<gene>
    <name evidence="2" type="ORF">K443DRAFT_640742</name>
</gene>
<dbReference type="AlphaFoldDB" id="A0A0C9XF15"/>
<evidence type="ECO:0000313" key="3">
    <source>
        <dbReference type="Proteomes" id="UP000054477"/>
    </source>
</evidence>
<reference evidence="2 3" key="1">
    <citation type="submission" date="2014-04" db="EMBL/GenBank/DDBJ databases">
        <authorList>
            <consortium name="DOE Joint Genome Institute"/>
            <person name="Kuo A."/>
            <person name="Kohler A."/>
            <person name="Nagy L.G."/>
            <person name="Floudas D."/>
            <person name="Copeland A."/>
            <person name="Barry K.W."/>
            <person name="Cichocki N."/>
            <person name="Veneault-Fourrey C."/>
            <person name="LaButti K."/>
            <person name="Lindquist E.A."/>
            <person name="Lipzen A."/>
            <person name="Lundell T."/>
            <person name="Morin E."/>
            <person name="Murat C."/>
            <person name="Sun H."/>
            <person name="Tunlid A."/>
            <person name="Henrissat B."/>
            <person name="Grigoriev I.V."/>
            <person name="Hibbett D.S."/>
            <person name="Martin F."/>
            <person name="Nordberg H.P."/>
            <person name="Cantor M.N."/>
            <person name="Hua S.X."/>
        </authorList>
    </citation>
    <scope>NUCLEOTIDE SEQUENCE [LARGE SCALE GENOMIC DNA]</scope>
    <source>
        <strain evidence="2 3">LaAM-08-1</strain>
    </source>
</reference>
<dbReference type="OrthoDB" id="10004862at2759"/>
<evidence type="ECO:0000256" key="1">
    <source>
        <dbReference type="ARBA" id="ARBA00023002"/>
    </source>
</evidence>
<dbReference type="PANTHER" id="PTHR35870:SF1">
    <property type="entry name" value="PROTEIN, PUTATIVE (AFU_ORTHOLOGUE AFUA_5G03330)-RELATED"/>
    <property type="match status" value="1"/>
</dbReference>
<dbReference type="EMBL" id="KN838779">
    <property type="protein sequence ID" value="KIJ94757.1"/>
    <property type="molecule type" value="Genomic_DNA"/>
</dbReference>
<keyword evidence="3" id="KW-1185">Reference proteome</keyword>
<dbReference type="Pfam" id="PF14027">
    <property type="entry name" value="Questin_oxidase"/>
    <property type="match status" value="1"/>
</dbReference>
<keyword evidence="1" id="KW-0560">Oxidoreductase</keyword>
<protein>
    <submittedName>
        <fullName evidence="2">Unplaced genomic scaffold K443scaffold_244, whole genome shotgun sequence</fullName>
    </submittedName>
</protein>
<organism evidence="2 3">
    <name type="scientific">Laccaria amethystina LaAM-08-1</name>
    <dbReference type="NCBI Taxonomy" id="1095629"/>
    <lineage>
        <taxon>Eukaryota</taxon>
        <taxon>Fungi</taxon>
        <taxon>Dikarya</taxon>
        <taxon>Basidiomycota</taxon>
        <taxon>Agaricomycotina</taxon>
        <taxon>Agaricomycetes</taxon>
        <taxon>Agaricomycetidae</taxon>
        <taxon>Agaricales</taxon>
        <taxon>Agaricineae</taxon>
        <taxon>Hydnangiaceae</taxon>
        <taxon>Laccaria</taxon>
    </lineage>
</organism>
<name>A0A0C9XF15_9AGAR</name>
<dbReference type="PANTHER" id="PTHR35870">
    <property type="entry name" value="PROTEIN, PUTATIVE (AFU_ORTHOLOGUE AFUA_5G03330)-RELATED"/>
    <property type="match status" value="1"/>
</dbReference>
<dbReference type="Proteomes" id="UP000054477">
    <property type="component" value="Unassembled WGS sequence"/>
</dbReference>
<dbReference type="GO" id="GO:0016491">
    <property type="term" value="F:oxidoreductase activity"/>
    <property type="evidence" value="ECO:0007669"/>
    <property type="project" value="UniProtKB-KW"/>
</dbReference>
<accession>A0A0C9XF15</accession>